<evidence type="ECO:0000313" key="3">
    <source>
        <dbReference type="Proteomes" id="UP000035760"/>
    </source>
</evidence>
<name>W6M678_9GAMM</name>
<dbReference type="EMBL" id="CBTJ020000030">
    <property type="protein sequence ID" value="CDI02089.1"/>
    <property type="molecule type" value="Genomic_DNA"/>
</dbReference>
<sequence>MLRHWFDSCHARLRAVLGLAAVLLAGSVQAAELPDVLSKLKASVVGIGTVQPTRQPAAQFLATGFVVGQGRHVVTNAHGLPDLLDPQGKETLAVFISRGKQIESRAATRVAIDPVHDLALLKVEGAPLPPVMLGGPAREGQDIAFTGFPLGVVLGLFPVTHTGIVSAIAPVAIPAAGAARLDNATLQRLRQEPYDVLQLDATAYPGNSGSPLYEPRTGRVLGVVNKVFVQQSKEAALEKPSGITYAIPIRYVRELLERAEAKGP</sequence>
<dbReference type="AlphaFoldDB" id="W6M678"/>
<comment type="caution">
    <text evidence="2">The sequence shown here is derived from an EMBL/GenBank/DDBJ whole genome shotgun (WGS) entry which is preliminary data.</text>
</comment>
<dbReference type="Gene3D" id="2.40.10.10">
    <property type="entry name" value="Trypsin-like serine proteases"/>
    <property type="match status" value="2"/>
</dbReference>
<organism evidence="2 3">
    <name type="scientific">Candidatus Competibacter denitrificans Run_A_D11</name>
    <dbReference type="NCBI Taxonomy" id="1400863"/>
    <lineage>
        <taxon>Bacteria</taxon>
        <taxon>Pseudomonadati</taxon>
        <taxon>Pseudomonadota</taxon>
        <taxon>Gammaproteobacteria</taxon>
        <taxon>Candidatus Competibacteraceae</taxon>
        <taxon>Candidatus Competibacter</taxon>
    </lineage>
</organism>
<dbReference type="InterPro" id="IPR043504">
    <property type="entry name" value="Peptidase_S1_PA_chymotrypsin"/>
</dbReference>
<accession>W6M678</accession>
<dbReference type="STRING" id="1400863.BN873_240037"/>
<feature type="signal peptide" evidence="1">
    <location>
        <begin position="1"/>
        <end position="30"/>
    </location>
</feature>
<protein>
    <submittedName>
        <fullName evidence="2">Peptidase S1 and S6 chymotrypsin/Hap</fullName>
    </submittedName>
</protein>
<dbReference type="Pfam" id="PF13365">
    <property type="entry name" value="Trypsin_2"/>
    <property type="match status" value="1"/>
</dbReference>
<keyword evidence="3" id="KW-1185">Reference proteome</keyword>
<dbReference type="PANTHER" id="PTHR43019:SF23">
    <property type="entry name" value="PROTEASE DO-LIKE 5, CHLOROPLASTIC"/>
    <property type="match status" value="1"/>
</dbReference>
<evidence type="ECO:0000256" key="1">
    <source>
        <dbReference type="SAM" id="SignalP"/>
    </source>
</evidence>
<feature type="chain" id="PRO_5004880303" evidence="1">
    <location>
        <begin position="31"/>
        <end position="264"/>
    </location>
</feature>
<gene>
    <name evidence="2" type="ORF">BN873_240037</name>
</gene>
<proteinExistence type="predicted"/>
<dbReference type="PANTHER" id="PTHR43019">
    <property type="entry name" value="SERINE ENDOPROTEASE DEGS"/>
    <property type="match status" value="1"/>
</dbReference>
<dbReference type="SUPFAM" id="SSF50494">
    <property type="entry name" value="Trypsin-like serine proteases"/>
    <property type="match status" value="1"/>
</dbReference>
<dbReference type="Proteomes" id="UP000035760">
    <property type="component" value="Unassembled WGS sequence"/>
</dbReference>
<keyword evidence="1" id="KW-0732">Signal</keyword>
<evidence type="ECO:0000313" key="2">
    <source>
        <dbReference type="EMBL" id="CDI02089.1"/>
    </source>
</evidence>
<dbReference type="InterPro" id="IPR009003">
    <property type="entry name" value="Peptidase_S1_PA"/>
</dbReference>
<reference evidence="2" key="2">
    <citation type="submission" date="2014-03" db="EMBL/GenBank/DDBJ databases">
        <title>Candidatus Competibacter-lineage genomes retrieved from metagenomes reveal functional metabolic diversity.</title>
        <authorList>
            <person name="McIlroy S.J."/>
            <person name="Albertsen M."/>
            <person name="Andresen E.K."/>
            <person name="Saunders A.M."/>
            <person name="Kristiansen R."/>
            <person name="Stokholm-Bjerregaard M."/>
            <person name="Nielsen K.L."/>
            <person name="Nielsen P.H."/>
        </authorList>
    </citation>
    <scope>NUCLEOTIDE SEQUENCE</scope>
    <source>
        <strain evidence="2">Run_A_D11</strain>
    </source>
</reference>
<reference evidence="2" key="1">
    <citation type="submission" date="2013-07" db="EMBL/GenBank/DDBJ databases">
        <authorList>
            <person name="McIlroy S."/>
        </authorList>
    </citation>
    <scope>NUCLEOTIDE SEQUENCE [LARGE SCALE GENOMIC DNA]</scope>
    <source>
        <strain evidence="2">Run_A_D11</strain>
    </source>
</reference>